<dbReference type="EMBL" id="CAMAPF010000085">
    <property type="protein sequence ID" value="CAH9095869.1"/>
    <property type="molecule type" value="Genomic_DNA"/>
</dbReference>
<dbReference type="Pfam" id="PF24964">
    <property type="entry name" value="DUF7769"/>
    <property type="match status" value="1"/>
</dbReference>
<comment type="caution">
    <text evidence="2">The sequence shown here is derived from an EMBL/GenBank/DDBJ whole genome shotgun (WGS) entry which is preliminary data.</text>
</comment>
<name>A0AAV0DBR6_9ASTE</name>
<gene>
    <name evidence="2" type="ORF">CEPIT_LOCUS13487</name>
</gene>
<evidence type="ECO:0000313" key="2">
    <source>
        <dbReference type="EMBL" id="CAH9095869.1"/>
    </source>
</evidence>
<accession>A0AAV0DBR6</accession>
<dbReference type="Proteomes" id="UP001152523">
    <property type="component" value="Unassembled WGS sequence"/>
</dbReference>
<sequence length="477" mass="54386">MLQDFDVEPEFEFFSSFSESDSEVGADSHIPENVILSHTSIGSKKVELTNNQRKRMVEKLLLLGDGNTLPKGAMSEVAAEFNVHRTTVWRIWSAAKVQVSSGTVVDVQSKKKGKVGRKPKVFDMDSLKDVPIQQRTTIRSLSTVLGISHSAVYRLLRSGQLRAHTNSVKPKLNHTHMRRRLIHIMTQVITREVNTIPTFSGMYNVIHIDEKWFYMSQKTQKFYLFPWEEEPYRSCQNKNFIGKVMFLAAVARPHISNLGEVLWDGKIGIFPFTEVVYAQRRSCNREAGTPETKSLQCVTQQVIRSKLINSVLPAIREHWPPNACKDIWIQQDNARPHVGVNDQEFMEAASLFGFNIRLTCQPAQSPDLNVLDLGFFRAIQSIQYKAFPKSVDELVAAVQDAFYSYEPKLLNYTWLHLQYIMLEILKVKGGNNYKNPHNAKKKLDSLGLLPTQVEIPEELIEETHNFLMEGQVLVPAA</sequence>
<keyword evidence="3" id="KW-1185">Reference proteome</keyword>
<dbReference type="PANTHER" id="PTHR47169:SF2">
    <property type="entry name" value="OS01G0541250 PROTEIN"/>
    <property type="match status" value="1"/>
</dbReference>
<protein>
    <recommendedName>
        <fullName evidence="1">DUF7769 domain-containing protein</fullName>
    </recommendedName>
</protein>
<dbReference type="InterPro" id="IPR036397">
    <property type="entry name" value="RNaseH_sf"/>
</dbReference>
<dbReference type="InterPro" id="IPR056671">
    <property type="entry name" value="DUF7769"/>
</dbReference>
<organism evidence="2 3">
    <name type="scientific">Cuscuta epithymum</name>
    <dbReference type="NCBI Taxonomy" id="186058"/>
    <lineage>
        <taxon>Eukaryota</taxon>
        <taxon>Viridiplantae</taxon>
        <taxon>Streptophyta</taxon>
        <taxon>Embryophyta</taxon>
        <taxon>Tracheophyta</taxon>
        <taxon>Spermatophyta</taxon>
        <taxon>Magnoliopsida</taxon>
        <taxon>eudicotyledons</taxon>
        <taxon>Gunneridae</taxon>
        <taxon>Pentapetalae</taxon>
        <taxon>asterids</taxon>
        <taxon>lamiids</taxon>
        <taxon>Solanales</taxon>
        <taxon>Convolvulaceae</taxon>
        <taxon>Cuscuteae</taxon>
        <taxon>Cuscuta</taxon>
        <taxon>Cuscuta subgen. Cuscuta</taxon>
    </lineage>
</organism>
<evidence type="ECO:0000313" key="3">
    <source>
        <dbReference type="Proteomes" id="UP001152523"/>
    </source>
</evidence>
<reference evidence="2" key="1">
    <citation type="submission" date="2022-07" db="EMBL/GenBank/DDBJ databases">
        <authorList>
            <person name="Macas J."/>
            <person name="Novak P."/>
            <person name="Neumann P."/>
        </authorList>
    </citation>
    <scope>NUCLEOTIDE SEQUENCE</scope>
</reference>
<dbReference type="Gene3D" id="3.30.420.10">
    <property type="entry name" value="Ribonuclease H-like superfamily/Ribonuclease H"/>
    <property type="match status" value="1"/>
</dbReference>
<dbReference type="PANTHER" id="PTHR47169">
    <property type="entry name" value="OS01G0541250 PROTEIN"/>
    <property type="match status" value="1"/>
</dbReference>
<feature type="domain" description="DUF7769" evidence="1">
    <location>
        <begin position="48"/>
        <end position="101"/>
    </location>
</feature>
<proteinExistence type="predicted"/>
<dbReference type="AlphaFoldDB" id="A0AAV0DBR6"/>
<evidence type="ECO:0000259" key="1">
    <source>
        <dbReference type="Pfam" id="PF24964"/>
    </source>
</evidence>
<dbReference type="GO" id="GO:0003676">
    <property type="term" value="F:nucleic acid binding"/>
    <property type="evidence" value="ECO:0007669"/>
    <property type="project" value="InterPro"/>
</dbReference>